<feature type="non-terminal residue" evidence="3">
    <location>
        <position position="1"/>
    </location>
</feature>
<feature type="compositionally biased region" description="Basic and acidic residues" evidence="2">
    <location>
        <begin position="140"/>
        <end position="150"/>
    </location>
</feature>
<feature type="coiled-coil region" evidence="1">
    <location>
        <begin position="303"/>
        <end position="340"/>
    </location>
</feature>
<evidence type="ECO:0000313" key="4">
    <source>
        <dbReference type="Proteomes" id="UP000243876"/>
    </source>
</evidence>
<protein>
    <submittedName>
        <fullName evidence="3">SPOSA6832_04342-mRNA-1:cds</fullName>
    </submittedName>
</protein>
<dbReference type="PANTHER" id="PTHR23149:SF32">
    <property type="entry name" value="G-PATCH DOMAIN-CONTAINING PROTEIN"/>
    <property type="match status" value="1"/>
</dbReference>
<reference evidence="4" key="1">
    <citation type="submission" date="2015-02" db="EMBL/GenBank/DDBJ databases">
        <authorList>
            <person name="Gon?alves P."/>
        </authorList>
    </citation>
    <scope>NUCLEOTIDE SEQUENCE [LARGE SCALE GENOMIC DNA]</scope>
</reference>
<evidence type="ECO:0000313" key="3">
    <source>
        <dbReference type="EMBL" id="CEQ42511.1"/>
    </source>
</evidence>
<name>A0A0D6ERT5_SPOSA</name>
<dbReference type="AlphaFoldDB" id="A0A0D6ERT5"/>
<feature type="compositionally biased region" description="Basic and acidic residues" evidence="2">
    <location>
        <begin position="196"/>
        <end position="206"/>
    </location>
</feature>
<dbReference type="InterPro" id="IPR050656">
    <property type="entry name" value="PINX1"/>
</dbReference>
<keyword evidence="1" id="KW-0175">Coiled coil</keyword>
<organism evidence="3 4">
    <name type="scientific">Sporidiobolus salmonicolor</name>
    <name type="common">Yeast-like fungus</name>
    <name type="synonym">Sporobolomyces salmonicolor</name>
    <dbReference type="NCBI Taxonomy" id="5005"/>
    <lineage>
        <taxon>Eukaryota</taxon>
        <taxon>Fungi</taxon>
        <taxon>Dikarya</taxon>
        <taxon>Basidiomycota</taxon>
        <taxon>Pucciniomycotina</taxon>
        <taxon>Microbotryomycetes</taxon>
        <taxon>Sporidiobolales</taxon>
        <taxon>Sporidiobolaceae</taxon>
        <taxon>Sporobolomyces</taxon>
    </lineage>
</organism>
<dbReference type="OrthoDB" id="3366546at2759"/>
<proteinExistence type="predicted"/>
<keyword evidence="4" id="KW-1185">Reference proteome</keyword>
<evidence type="ECO:0000256" key="2">
    <source>
        <dbReference type="SAM" id="MobiDB-lite"/>
    </source>
</evidence>
<dbReference type="PANTHER" id="PTHR23149">
    <property type="entry name" value="G PATCH DOMAIN CONTAINING PROTEIN"/>
    <property type="match status" value="1"/>
</dbReference>
<gene>
    <name evidence="3" type="primary">SPOSA6832_04342</name>
</gene>
<feature type="region of interest" description="Disordered" evidence="2">
    <location>
        <begin position="16"/>
        <end position="44"/>
    </location>
</feature>
<feature type="region of interest" description="Disordered" evidence="2">
    <location>
        <begin position="77"/>
        <end position="109"/>
    </location>
</feature>
<evidence type="ECO:0000256" key="1">
    <source>
        <dbReference type="SAM" id="Coils"/>
    </source>
</evidence>
<feature type="region of interest" description="Disordered" evidence="2">
    <location>
        <begin position="133"/>
        <end position="296"/>
    </location>
</feature>
<dbReference type="Proteomes" id="UP000243876">
    <property type="component" value="Unassembled WGS sequence"/>
</dbReference>
<feature type="compositionally biased region" description="Basic and acidic residues" evidence="2">
    <location>
        <begin position="213"/>
        <end position="234"/>
    </location>
</feature>
<feature type="compositionally biased region" description="Basic and acidic residues" evidence="2">
    <location>
        <begin position="167"/>
        <end position="189"/>
    </location>
</feature>
<accession>A0A0D6ERT5</accession>
<sequence>MSTKSFDSATYLRGLGWSGPGSSLNNSPHGRAKPVTVAQKKTLSGVGRDRDTAFPWWEMVFSSVAGKVGGVKVEHHRTSTGILSHRPPPPKANAYEELTPEEKKNRGGLNMDAMAHAKLEMARRQLYSGFLRGTVLSGSGDDKEMDEGPAKKRKRSTEEEDDSSADEAEKASGEEANRSSKRSKEERSEARRKRKEEKQAKKDAKKRDRKGKGKENLGPEDTSAKDHGAVERVVGETSETLEVSTTTTPAEVDPASSLSKSERRAAKKLRKSLATVSVGPPPSTSPSTTPVPSKDYLSPEEALAAEEQAYLEAKAAAKRAEKEERRLAKLVKKALKEKKREAAGAS</sequence>
<dbReference type="EMBL" id="CENE01000028">
    <property type="protein sequence ID" value="CEQ42511.1"/>
    <property type="molecule type" value="Genomic_DNA"/>
</dbReference>
<feature type="compositionally biased region" description="Low complexity" evidence="2">
    <location>
        <begin position="235"/>
        <end position="248"/>
    </location>
</feature>